<dbReference type="Gene3D" id="1.20.1440.30">
    <property type="entry name" value="Biosynthetic Protein domain"/>
    <property type="match status" value="1"/>
</dbReference>
<dbReference type="Proteomes" id="UP000245678">
    <property type="component" value="Unassembled WGS sequence"/>
</dbReference>
<gene>
    <name evidence="1" type="ORF">LX99_02906</name>
</gene>
<dbReference type="InterPro" id="IPR007815">
    <property type="entry name" value="Emycin_Estase"/>
</dbReference>
<dbReference type="PANTHER" id="PTHR31299:SF0">
    <property type="entry name" value="ESTERASE, PUTATIVE (AFU_ORTHOLOGUE AFUA_1G05850)-RELATED"/>
    <property type="match status" value="1"/>
</dbReference>
<reference evidence="1 2" key="1">
    <citation type="submission" date="2018-05" db="EMBL/GenBank/DDBJ databases">
        <title>Genomic Encyclopedia of Archaeal and Bacterial Type Strains, Phase II (KMG-II): from individual species to whole genera.</title>
        <authorList>
            <person name="Goeker M."/>
        </authorList>
    </citation>
    <scope>NUCLEOTIDE SEQUENCE [LARGE SCALE GENOMIC DNA]</scope>
    <source>
        <strain evidence="1 2">DSM 19975</strain>
    </source>
</reference>
<dbReference type="CDD" id="cd14728">
    <property type="entry name" value="Ere-like"/>
    <property type="match status" value="1"/>
</dbReference>
<evidence type="ECO:0000313" key="2">
    <source>
        <dbReference type="Proteomes" id="UP000245678"/>
    </source>
</evidence>
<dbReference type="InterPro" id="IPR052036">
    <property type="entry name" value="Hydrolase/PRTase-associated"/>
</dbReference>
<dbReference type="SUPFAM" id="SSF159501">
    <property type="entry name" value="EreA/ChaN-like"/>
    <property type="match status" value="1"/>
</dbReference>
<keyword evidence="2" id="KW-1185">Reference proteome</keyword>
<organism evidence="1 2">
    <name type="scientific">Mucilaginibacter oryzae</name>
    <dbReference type="NCBI Taxonomy" id="468058"/>
    <lineage>
        <taxon>Bacteria</taxon>
        <taxon>Pseudomonadati</taxon>
        <taxon>Bacteroidota</taxon>
        <taxon>Sphingobacteriia</taxon>
        <taxon>Sphingobacteriales</taxon>
        <taxon>Sphingobacteriaceae</taxon>
        <taxon>Mucilaginibacter</taxon>
    </lineage>
</organism>
<evidence type="ECO:0000313" key="1">
    <source>
        <dbReference type="EMBL" id="PWK77096.1"/>
    </source>
</evidence>
<dbReference type="Pfam" id="PF05139">
    <property type="entry name" value="Erythro_esteras"/>
    <property type="match status" value="1"/>
</dbReference>
<sequence length="394" mass="44842">MNYLAFIFNLLIGTTLAYCQQSSKPPVFPLLSLSLDSGYQWLDKPFFNEINSEVKFIGLGEFSHGGKETILFKSKMIQYLVKNKGYRRLMIEYPNVVLHKINDYLLDKTLTNLDSVKAIARSTFGRTFLGNTSFYDLIIWLKQYNLSQPNDMVSVYGFDIEGASEAFATYFMNNYLIPFDRKNALDIGANANIVFKDSITSLELRWFQANKKTLKERLSKTSFRDLFYDVEAAQNKLLHAGLQKTNIYKASAFRDSIQAINILSLNDSKAIIWSHNIHITTSDYVVSAANYLKAIVGKQYYCVLTDFFNSATVWLISNEGSLSKKTFYVSPKTTSYLLHRKLGIDNGIVLFKDLKSNQIQVNNIDRFGNQATFGKGHPFDALVILGPVTPFIFN</sequence>
<dbReference type="AlphaFoldDB" id="A0A316H9A7"/>
<dbReference type="EMBL" id="QGHA01000005">
    <property type="protein sequence ID" value="PWK77096.1"/>
    <property type="molecule type" value="Genomic_DNA"/>
</dbReference>
<comment type="caution">
    <text evidence="1">The sequence shown here is derived from an EMBL/GenBank/DDBJ whole genome shotgun (WGS) entry which is preliminary data.</text>
</comment>
<dbReference type="Gene3D" id="3.40.1660.10">
    <property type="entry name" value="EreA-like (biosynthetic domain)"/>
    <property type="match status" value="1"/>
</dbReference>
<dbReference type="PANTHER" id="PTHR31299">
    <property type="entry name" value="ESTERASE, PUTATIVE (AFU_ORTHOLOGUE AFUA_1G05850)-RELATED"/>
    <property type="match status" value="1"/>
</dbReference>
<dbReference type="Gene3D" id="3.30.1870.10">
    <property type="entry name" value="EreA-like, domain 2"/>
    <property type="match status" value="1"/>
</dbReference>
<protein>
    <submittedName>
        <fullName evidence="1">Erythromycin esterase</fullName>
    </submittedName>
</protein>
<dbReference type="GO" id="GO:0046677">
    <property type="term" value="P:response to antibiotic"/>
    <property type="evidence" value="ECO:0007669"/>
    <property type="project" value="InterPro"/>
</dbReference>
<name>A0A316H9A7_9SPHI</name>
<accession>A0A316H9A7</accession>
<proteinExistence type="predicted"/>